<dbReference type="PANTHER" id="PTHR42760:SF40">
    <property type="entry name" value="3-OXOACYL-[ACYL-CARRIER-PROTEIN] REDUCTASE, CHLOROPLASTIC"/>
    <property type="match status" value="1"/>
</dbReference>
<dbReference type="RefSeq" id="WP_040741452.1">
    <property type="nucleotide sequence ID" value="NZ_QJKF01000015.1"/>
</dbReference>
<evidence type="ECO:0000313" key="3">
    <source>
        <dbReference type="EMBL" id="PXX58177.1"/>
    </source>
</evidence>
<evidence type="ECO:0000256" key="1">
    <source>
        <dbReference type="ARBA" id="ARBA00006484"/>
    </source>
</evidence>
<gene>
    <name evidence="3" type="ORF">DFR70_115150</name>
</gene>
<dbReference type="PRINTS" id="PR00081">
    <property type="entry name" value="GDHRDH"/>
</dbReference>
<dbReference type="PRINTS" id="PR00080">
    <property type="entry name" value="SDRFAMILY"/>
</dbReference>
<dbReference type="PANTHER" id="PTHR42760">
    <property type="entry name" value="SHORT-CHAIN DEHYDROGENASES/REDUCTASES FAMILY MEMBER"/>
    <property type="match status" value="1"/>
</dbReference>
<dbReference type="SMART" id="SM00822">
    <property type="entry name" value="PKS_KR"/>
    <property type="match status" value="1"/>
</dbReference>
<dbReference type="GO" id="GO:0016616">
    <property type="term" value="F:oxidoreductase activity, acting on the CH-OH group of donors, NAD or NADP as acceptor"/>
    <property type="evidence" value="ECO:0007669"/>
    <property type="project" value="UniProtKB-ARBA"/>
</dbReference>
<dbReference type="GO" id="GO:0030497">
    <property type="term" value="P:fatty acid elongation"/>
    <property type="evidence" value="ECO:0007669"/>
    <property type="project" value="TreeGrafter"/>
</dbReference>
<organism evidence="3 4">
    <name type="scientific">Nocardia tenerifensis</name>
    <dbReference type="NCBI Taxonomy" id="228006"/>
    <lineage>
        <taxon>Bacteria</taxon>
        <taxon>Bacillati</taxon>
        <taxon>Actinomycetota</taxon>
        <taxon>Actinomycetes</taxon>
        <taxon>Mycobacteriales</taxon>
        <taxon>Nocardiaceae</taxon>
        <taxon>Nocardia</taxon>
    </lineage>
</organism>
<evidence type="ECO:0000259" key="2">
    <source>
        <dbReference type="SMART" id="SM00822"/>
    </source>
</evidence>
<sequence length="237" mass="24500">MARNIVVTGGATGIGKAIARVFAAEGDTVVITGRRAEPLHATAAELGVTAEVCDATDPAQIEKLVDRLPGQIDVLVNNAGGNTDFDSEAPTDLRALAAAWRTNLDANLLSAVLMTTALRDRLTGAVVHIGSIAADKGAGAYGAAKAGLASWNIQLSAELGPRGVTANVVAPGYISDTEFFRDKLTEERRASLIAATHTRRPGVPEDIAAAVHYLASPAARQVTGQVLAVNGGERTTR</sequence>
<proteinExistence type="inferred from homology"/>
<dbReference type="Proteomes" id="UP000247569">
    <property type="component" value="Unassembled WGS sequence"/>
</dbReference>
<dbReference type="Pfam" id="PF13561">
    <property type="entry name" value="adh_short_C2"/>
    <property type="match status" value="1"/>
</dbReference>
<dbReference type="InterPro" id="IPR036291">
    <property type="entry name" value="NAD(P)-bd_dom_sf"/>
</dbReference>
<feature type="domain" description="Ketoreductase" evidence="2">
    <location>
        <begin position="3"/>
        <end position="177"/>
    </location>
</feature>
<dbReference type="InterPro" id="IPR002347">
    <property type="entry name" value="SDR_fam"/>
</dbReference>
<evidence type="ECO:0000313" key="4">
    <source>
        <dbReference type="Proteomes" id="UP000247569"/>
    </source>
</evidence>
<dbReference type="Gene3D" id="3.40.50.720">
    <property type="entry name" value="NAD(P)-binding Rossmann-like Domain"/>
    <property type="match status" value="1"/>
</dbReference>
<comment type="similarity">
    <text evidence="1">Belongs to the short-chain dehydrogenases/reductases (SDR) family.</text>
</comment>
<name>A0A318KF47_9NOCA</name>
<reference evidence="3 4" key="1">
    <citation type="submission" date="2018-05" db="EMBL/GenBank/DDBJ databases">
        <title>Genomic Encyclopedia of Type Strains, Phase IV (KMG-IV): sequencing the most valuable type-strain genomes for metagenomic binning, comparative biology and taxonomic classification.</title>
        <authorList>
            <person name="Goeker M."/>
        </authorList>
    </citation>
    <scope>NUCLEOTIDE SEQUENCE [LARGE SCALE GENOMIC DNA]</scope>
    <source>
        <strain evidence="3 4">DSM 44704</strain>
    </source>
</reference>
<comment type="caution">
    <text evidence="3">The sequence shown here is derived from an EMBL/GenBank/DDBJ whole genome shotgun (WGS) entry which is preliminary data.</text>
</comment>
<dbReference type="InterPro" id="IPR057326">
    <property type="entry name" value="KR_dom"/>
</dbReference>
<dbReference type="OrthoDB" id="3210335at2"/>
<dbReference type="EMBL" id="QJKF01000015">
    <property type="protein sequence ID" value="PXX58177.1"/>
    <property type="molecule type" value="Genomic_DNA"/>
</dbReference>
<keyword evidence="4" id="KW-1185">Reference proteome</keyword>
<dbReference type="AlphaFoldDB" id="A0A318KF47"/>
<protein>
    <submittedName>
        <fullName evidence="3">3-oxoacyl-[acyl-carrier protein] reductase</fullName>
    </submittedName>
</protein>
<dbReference type="SUPFAM" id="SSF51735">
    <property type="entry name" value="NAD(P)-binding Rossmann-fold domains"/>
    <property type="match status" value="1"/>
</dbReference>
<dbReference type="CDD" id="cd05233">
    <property type="entry name" value="SDR_c"/>
    <property type="match status" value="1"/>
</dbReference>
<accession>A0A318KF47</accession>